<keyword evidence="3" id="KW-1185">Reference proteome</keyword>
<evidence type="ECO:0000313" key="3">
    <source>
        <dbReference type="Proteomes" id="UP000051952"/>
    </source>
</evidence>
<dbReference type="VEuPathDB" id="TriTrypDB:BSAL_56540"/>
<organism evidence="2 3">
    <name type="scientific">Bodo saltans</name>
    <name type="common">Flagellated protozoan</name>
    <dbReference type="NCBI Taxonomy" id="75058"/>
    <lineage>
        <taxon>Eukaryota</taxon>
        <taxon>Discoba</taxon>
        <taxon>Euglenozoa</taxon>
        <taxon>Kinetoplastea</taxon>
        <taxon>Metakinetoplastina</taxon>
        <taxon>Eubodonida</taxon>
        <taxon>Bodonidae</taxon>
        <taxon>Bodo</taxon>
    </lineage>
</organism>
<protein>
    <submittedName>
        <fullName evidence="2">Uncharacterized protein</fullName>
    </submittedName>
</protein>
<feature type="region of interest" description="Disordered" evidence="1">
    <location>
        <begin position="591"/>
        <end position="632"/>
    </location>
</feature>
<gene>
    <name evidence="2" type="ORF">BSAL_56540</name>
</gene>
<dbReference type="Proteomes" id="UP000051952">
    <property type="component" value="Unassembled WGS sequence"/>
</dbReference>
<accession>A0A0S4INC6</accession>
<proteinExistence type="predicted"/>
<feature type="region of interest" description="Disordered" evidence="1">
    <location>
        <begin position="1236"/>
        <end position="1255"/>
    </location>
</feature>
<sequence>MFIGPSKAATTVIDLSAVLPCESFPLQSFSFVRLVAAAGAPTTASVPSGSSNKHNATVVVPTPPPPSAARQVTGGGAAVRATAASPTKQETLLQQVEVVVVVTASGGVRIVQIDAASSSSSSTSSPNVPCVLTTTIEPQQRVDAAGGANNGGGASLPVAAGGQPLAVVVDAHVVDGGRGGSTNNTSSSGSSTSSWMLRILWSSIHHPSKLSLAEVLMTTTASSSSSSPKLSVACVSPPTVLWNSAADSIFTDGIGQVHRGCVERVWAVHWCEHTMDFTNQRPCFGFVLDHHGSVPVDPTRRTMGLAMVQEKTSGNKTSIGTAVKRAASSTAVTSAAGGPNSAIMTEWTLMASSTVFAEGPWSVDLATIACPQLLLHASVPISVTSSSSTSGGGAGSVNASADEYDDVFAVIQHVPSTSRMQAGASGGGAGGVGYFMNIGGLTSGSETANVRLLPGATPQALGEGGAQSANSGGNGGIGNTTKPGLGAATAQQSQLTLYGSKGVVGSCTIRGTVVSASCGFQHHGGGGGSYSTNANNNINGNNSAVDVNGGAVVLQVCCVTEEDEETTATTRGVASSVTAYVLTATLQEQQQRGGKPLLLRRPSSSSSSSAQAAVPIGRLDGGPSSTSLPPPPQLLYLSMKSQVVSIPLQSLTTMTTTQQQLAPTSMFLIGSSPSSSCSVPRGSRHFTSTTTLTMGVISPSNPHGEKHHCGGGSTDLVALTLRAPHRSSTTSGGSSGENDDDDALTLDVHDVYSLMKLSGARRDALLSVVTSEVSHHNDNDGTTVSLRISICGLIEIVVASLDSSAAAAARNAEANVSGEGTMYYYSCLPFHIRRSLVHYHGKCATTAAVANSPQQGGAFSLAASCAWLPQLTANKISSSSNKQMRTPSARRGGAILLSIAMSTTSTTTSTTSGNLGGGGGSIALHTVLLRVPPPQTTGAEEPKLKSLSIMELDSIFVSTQHLGVGGRSIGTESDPAMQPPALLPVQVAHLMVSDGASRRQHEEQLRGDGLLASLSLPQPPVVWWVLVSCTNLVGNAVMFLVQSSAHVHNSDNKPQIPDLGELQNNLSLRDSVSNAAFDKKGQQGLFISEDERLHAANPIRACSRVVDVFRGFVDCVPLFKWVAHSVSSSYIDDVLSSSTTTSSGPVALGSLLFCAESALQALSVVVLVAAPSGEGGASSSNSSNRHLIDRTVFGAYTLSFDRPLPLIHPTANDGTTNNTAASVPYTMPLVQQLAVLLPPPSSNDDDGDSQGTSGGGDVGGGGHFLLFDDAGRPTLWSKVRACEYLTVSRMQSSPPQQPCSGTATIVVLFEFSSGSSIVVFLSSSQEGGGGVHHHHHHSADDSPPVAVSRWLVDVTKFSCLRTLWKDIAPAEAAGASTAQGTTTIPDAAANSALSTACPWYRGDNAGQRWSSCGGAVVSATAHRLSLLISSDQHADTLLAVISCSCCCCCNSGNASSPMVIVKRQIATRTAALDNNRSDTASRLGAVLLAVTTTTAAAGNEAVNKMILRKKPLAFDAKGCEWIW</sequence>
<reference evidence="3" key="1">
    <citation type="submission" date="2015-09" db="EMBL/GenBank/DDBJ databases">
        <authorList>
            <consortium name="Pathogen Informatics"/>
        </authorList>
    </citation>
    <scope>NUCLEOTIDE SEQUENCE [LARGE SCALE GENOMIC DNA]</scope>
    <source>
        <strain evidence="3">Lake Konstanz</strain>
    </source>
</reference>
<evidence type="ECO:0000313" key="2">
    <source>
        <dbReference type="EMBL" id="CUE80959.1"/>
    </source>
</evidence>
<name>A0A0S4INC6_BODSA</name>
<dbReference type="EMBL" id="CYKH01000199">
    <property type="protein sequence ID" value="CUE80959.1"/>
    <property type="molecule type" value="Genomic_DNA"/>
</dbReference>
<feature type="region of interest" description="Disordered" evidence="1">
    <location>
        <begin position="461"/>
        <end position="485"/>
    </location>
</feature>
<evidence type="ECO:0000256" key="1">
    <source>
        <dbReference type="SAM" id="MobiDB-lite"/>
    </source>
</evidence>